<dbReference type="InterPro" id="IPR029044">
    <property type="entry name" value="Nucleotide-diphossugar_trans"/>
</dbReference>
<keyword evidence="4" id="KW-1185">Reference proteome</keyword>
<name>A0A081S7V7_9ARCH</name>
<dbReference type="EMBL" id="JNVL01000002">
    <property type="protein sequence ID" value="KER07010.1"/>
    <property type="molecule type" value="Genomic_DNA"/>
</dbReference>
<keyword evidence="3" id="KW-0328">Glycosyltransferase</keyword>
<dbReference type="CDD" id="cd04179">
    <property type="entry name" value="DPM_DPG-synthase_like"/>
    <property type="match status" value="1"/>
</dbReference>
<sequence>MINLKITVGIPAFNEEKNIAPMIQKLNQIADTIIVCNDGSTDDTGKIASKMGAVVINHPRNLGYGGAIRSLFLKARELESDILVTMDSDGQHRISDVIPVANPIINKQVDLVIGSRFLDEAQDNIPKYRKAGIKMITKLANASLDNNVTDSQSGFRAYSKKILLEITPSEKGMGVSNEILMKSSKQGFKIAEVPIVVSYEGETSTQNPISHGVSVTLSTLKFISIDHPLKFYGIPGAIFLFLGVFFTIWTLQLFSETREIVTNLALIGVGCLVFGVMLTMSAIMLFSVVSVIREK</sequence>
<dbReference type="Gene3D" id="3.90.550.10">
    <property type="entry name" value="Spore Coat Polysaccharide Biosynthesis Protein SpsA, Chain A"/>
    <property type="match status" value="1"/>
</dbReference>
<keyword evidence="3" id="KW-0808">Transferase</keyword>
<dbReference type="Proteomes" id="UP000028027">
    <property type="component" value="Unassembled WGS sequence"/>
</dbReference>
<dbReference type="SUPFAM" id="SSF53448">
    <property type="entry name" value="Nucleotide-diphospho-sugar transferases"/>
    <property type="match status" value="1"/>
</dbReference>
<feature type="transmembrane region" description="Helical" evidence="1">
    <location>
        <begin position="264"/>
        <end position="292"/>
    </location>
</feature>
<feature type="domain" description="Glycosyltransferase 2-like" evidence="2">
    <location>
        <begin position="7"/>
        <end position="165"/>
    </location>
</feature>
<gene>
    <name evidence="3" type="primary">rfbJ</name>
    <name evidence="3" type="ORF">AAA799E16_00160</name>
</gene>
<evidence type="ECO:0000313" key="4">
    <source>
        <dbReference type="Proteomes" id="UP000028027"/>
    </source>
</evidence>
<dbReference type="InterPro" id="IPR050256">
    <property type="entry name" value="Glycosyltransferase_2"/>
</dbReference>
<accession>A0A081S7V7</accession>
<dbReference type="PANTHER" id="PTHR48090">
    <property type="entry name" value="UNDECAPRENYL-PHOSPHATE 4-DEOXY-4-FORMAMIDO-L-ARABINOSE TRANSFERASE-RELATED"/>
    <property type="match status" value="1"/>
</dbReference>
<dbReference type="EC" id="2.4.1.83" evidence="3"/>
<organism evidence="3 4">
    <name type="scientific">Marine Group I thaumarchaeote SCGC AAA799-E16</name>
    <dbReference type="NCBI Taxonomy" id="1502292"/>
    <lineage>
        <taxon>Archaea</taxon>
        <taxon>Nitrososphaerota</taxon>
        <taxon>Marine Group I</taxon>
    </lineage>
</organism>
<dbReference type="Pfam" id="PF00535">
    <property type="entry name" value="Glycos_transf_2"/>
    <property type="match status" value="1"/>
</dbReference>
<dbReference type="GO" id="GO:0004582">
    <property type="term" value="F:dolichyl-phosphate beta-D-mannosyltransferase activity"/>
    <property type="evidence" value="ECO:0007669"/>
    <property type="project" value="UniProtKB-EC"/>
</dbReference>
<evidence type="ECO:0000259" key="2">
    <source>
        <dbReference type="Pfam" id="PF00535"/>
    </source>
</evidence>
<feature type="transmembrane region" description="Helical" evidence="1">
    <location>
        <begin position="231"/>
        <end position="252"/>
    </location>
</feature>
<evidence type="ECO:0000256" key="1">
    <source>
        <dbReference type="SAM" id="Phobius"/>
    </source>
</evidence>
<dbReference type="InterPro" id="IPR001173">
    <property type="entry name" value="Glyco_trans_2-like"/>
</dbReference>
<dbReference type="PANTHER" id="PTHR48090:SF7">
    <property type="entry name" value="RFBJ PROTEIN"/>
    <property type="match status" value="1"/>
</dbReference>
<reference evidence="3 4" key="1">
    <citation type="submission" date="2014-06" db="EMBL/GenBank/DDBJ databases">
        <authorList>
            <person name="Ngugi D.K."/>
            <person name="Blom J."/>
            <person name="Alam I."/>
            <person name="Rashid M."/>
            <person name="Ba Alawi W."/>
            <person name="Zhang G."/>
            <person name="Hikmawan T."/>
            <person name="Guan Y."/>
            <person name="Antunes A."/>
            <person name="Siam R."/>
            <person name="Eldorry H."/>
            <person name="Bajic V."/>
            <person name="Stingl U."/>
        </authorList>
    </citation>
    <scope>NUCLEOTIDE SEQUENCE [LARGE SCALE GENOMIC DNA]</scope>
    <source>
        <strain evidence="3">SCGC AAA799-E16</strain>
    </source>
</reference>
<keyword evidence="1" id="KW-0812">Transmembrane</keyword>
<comment type="caution">
    <text evidence="3">The sequence shown here is derived from an EMBL/GenBank/DDBJ whole genome shotgun (WGS) entry which is preliminary data.</text>
</comment>
<protein>
    <submittedName>
        <fullName evidence="3">Protein RfbJ</fullName>
        <ecNumber evidence="3">2.4.1.83</ecNumber>
    </submittedName>
</protein>
<dbReference type="AlphaFoldDB" id="A0A081S7V7"/>
<keyword evidence="1" id="KW-0472">Membrane</keyword>
<evidence type="ECO:0000313" key="3">
    <source>
        <dbReference type="EMBL" id="KER07010.1"/>
    </source>
</evidence>
<keyword evidence="1" id="KW-1133">Transmembrane helix</keyword>
<proteinExistence type="predicted"/>